<dbReference type="GO" id="GO:0005886">
    <property type="term" value="C:plasma membrane"/>
    <property type="evidence" value="ECO:0007669"/>
    <property type="project" value="UniProtKB-SubCell"/>
</dbReference>
<dbReference type="GO" id="GO:0008360">
    <property type="term" value="P:regulation of cell shape"/>
    <property type="evidence" value="ECO:0007669"/>
    <property type="project" value="UniProtKB-KW"/>
</dbReference>
<evidence type="ECO:0000256" key="2">
    <source>
        <dbReference type="ARBA" id="ARBA00022618"/>
    </source>
</evidence>
<feature type="binding site" evidence="10">
    <location>
        <begin position="10"/>
        <end position="12"/>
    </location>
    <ligand>
        <name>UDP-N-acetyl-alpha-D-glucosamine</name>
        <dbReference type="ChEBI" id="CHEBI:57705"/>
    </ligand>
</feature>
<dbReference type="GO" id="GO:0071555">
    <property type="term" value="P:cell wall organization"/>
    <property type="evidence" value="ECO:0007669"/>
    <property type="project" value="UniProtKB-KW"/>
</dbReference>
<comment type="caution">
    <text evidence="13">The sequence shown here is derived from an EMBL/GenBank/DDBJ whole genome shotgun (WGS) entry which is preliminary data.</text>
</comment>
<protein>
    <recommendedName>
        <fullName evidence="10">UDP-N-acetylglucosamine--N-acetylmuramyl-(pentapeptide) pyrophosphoryl-undecaprenol N-acetylglucosamine transferase</fullName>
        <ecNumber evidence="10">2.4.1.227</ecNumber>
    </recommendedName>
    <alternativeName>
        <fullName evidence="10">Undecaprenyl-PP-MurNAc-pentapeptide-UDPGlcNAc GlcNAc transferase</fullName>
    </alternativeName>
</protein>
<evidence type="ECO:0000256" key="8">
    <source>
        <dbReference type="ARBA" id="ARBA00023306"/>
    </source>
</evidence>
<dbReference type="GO" id="GO:0051301">
    <property type="term" value="P:cell division"/>
    <property type="evidence" value="ECO:0007669"/>
    <property type="project" value="UniProtKB-KW"/>
</dbReference>
<gene>
    <name evidence="10 13" type="primary">murG</name>
    <name evidence="13" type="ORF">IAC87_01300</name>
</gene>
<comment type="subcellular location">
    <subcellularLocation>
        <location evidence="10">Cell membrane</location>
        <topology evidence="10">Peripheral membrane protein</topology>
        <orientation evidence="10">Cytoplasmic side</orientation>
    </subcellularLocation>
</comment>
<dbReference type="SUPFAM" id="SSF53756">
    <property type="entry name" value="UDP-Glycosyltransferase/glycogen phosphorylase"/>
    <property type="match status" value="1"/>
</dbReference>
<keyword evidence="5 10" id="KW-0133">Cell shape</keyword>
<dbReference type="CDD" id="cd03785">
    <property type="entry name" value="GT28_MurG"/>
    <property type="match status" value="1"/>
</dbReference>
<dbReference type="GO" id="GO:0050511">
    <property type="term" value="F:undecaprenyldiphospho-muramoylpentapeptide beta-N-acetylglucosaminyltransferase activity"/>
    <property type="evidence" value="ECO:0007669"/>
    <property type="project" value="UniProtKB-UniRule"/>
</dbReference>
<keyword evidence="3 10" id="KW-0328">Glycosyltransferase</keyword>
<name>A0A9D9J009_9BACT</name>
<keyword evidence="4 10" id="KW-0808">Transferase</keyword>
<feature type="binding site" evidence="10">
    <location>
        <position position="299"/>
    </location>
    <ligand>
        <name>UDP-N-acetyl-alpha-D-glucosamine</name>
        <dbReference type="ChEBI" id="CHEBI:57705"/>
    </ligand>
</feature>
<keyword evidence="2 10" id="KW-0132">Cell division</keyword>
<proteinExistence type="inferred from homology"/>
<dbReference type="InterPro" id="IPR007235">
    <property type="entry name" value="Glyco_trans_28_C"/>
</dbReference>
<accession>A0A9D9J009</accession>
<organism evidence="13 14">
    <name type="scientific">Candidatus Merdivivens faecigallinarum</name>
    <dbReference type="NCBI Taxonomy" id="2840871"/>
    <lineage>
        <taxon>Bacteria</taxon>
        <taxon>Pseudomonadati</taxon>
        <taxon>Bacteroidota</taxon>
        <taxon>Bacteroidia</taxon>
        <taxon>Bacteroidales</taxon>
        <taxon>Muribaculaceae</taxon>
        <taxon>Muribaculaceae incertae sedis</taxon>
        <taxon>Candidatus Merdivivens</taxon>
    </lineage>
</organism>
<dbReference type="NCBIfam" id="TIGR01133">
    <property type="entry name" value="murG"/>
    <property type="match status" value="1"/>
</dbReference>
<evidence type="ECO:0000259" key="11">
    <source>
        <dbReference type="Pfam" id="PF03033"/>
    </source>
</evidence>
<dbReference type="Gene3D" id="3.40.50.2000">
    <property type="entry name" value="Glycogen Phosphorylase B"/>
    <property type="match status" value="2"/>
</dbReference>
<dbReference type="InterPro" id="IPR006009">
    <property type="entry name" value="GlcNAc_MurG"/>
</dbReference>
<dbReference type="Proteomes" id="UP000823772">
    <property type="component" value="Unassembled WGS sequence"/>
</dbReference>
<feature type="binding site" evidence="10">
    <location>
        <position position="254"/>
    </location>
    <ligand>
        <name>UDP-N-acetyl-alpha-D-glucosamine</name>
        <dbReference type="ChEBI" id="CHEBI:57705"/>
    </ligand>
</feature>
<evidence type="ECO:0000313" key="13">
    <source>
        <dbReference type="EMBL" id="MBO8481165.1"/>
    </source>
</evidence>
<comment type="pathway">
    <text evidence="10">Cell wall biogenesis; peptidoglycan biosynthesis.</text>
</comment>
<feature type="binding site" evidence="10">
    <location>
        <position position="165"/>
    </location>
    <ligand>
        <name>UDP-N-acetyl-alpha-D-glucosamine</name>
        <dbReference type="ChEBI" id="CHEBI:57705"/>
    </ligand>
</feature>
<reference evidence="13" key="1">
    <citation type="submission" date="2020-10" db="EMBL/GenBank/DDBJ databases">
        <authorList>
            <person name="Gilroy R."/>
        </authorList>
    </citation>
    <scope>NUCLEOTIDE SEQUENCE</scope>
    <source>
        <strain evidence="13">B3-2255</strain>
    </source>
</reference>
<keyword evidence="8 10" id="KW-0131">Cell cycle</keyword>
<keyword evidence="7 10" id="KW-0472">Membrane</keyword>
<dbReference type="Pfam" id="PF03033">
    <property type="entry name" value="Glyco_transf_28"/>
    <property type="match status" value="1"/>
</dbReference>
<dbReference type="GO" id="GO:0009252">
    <property type="term" value="P:peptidoglycan biosynthetic process"/>
    <property type="evidence" value="ECO:0007669"/>
    <property type="project" value="UniProtKB-UniRule"/>
</dbReference>
<keyword evidence="9 10" id="KW-0961">Cell wall biogenesis/degradation</keyword>
<keyword evidence="1 10" id="KW-1003">Cell membrane</keyword>
<reference evidence="13" key="2">
    <citation type="journal article" date="2021" name="PeerJ">
        <title>Extensive microbial diversity within the chicken gut microbiome revealed by metagenomics and culture.</title>
        <authorList>
            <person name="Gilroy R."/>
            <person name="Ravi A."/>
            <person name="Getino M."/>
            <person name="Pursley I."/>
            <person name="Horton D.L."/>
            <person name="Alikhan N.F."/>
            <person name="Baker D."/>
            <person name="Gharbi K."/>
            <person name="Hall N."/>
            <person name="Watson M."/>
            <person name="Adriaenssens E.M."/>
            <person name="Foster-Nyarko E."/>
            <person name="Jarju S."/>
            <person name="Secka A."/>
            <person name="Antonio M."/>
            <person name="Oren A."/>
            <person name="Chaudhuri R.R."/>
            <person name="La Ragione R."/>
            <person name="Hildebrand F."/>
            <person name="Pallen M.J."/>
        </authorList>
    </citation>
    <scope>NUCLEOTIDE SEQUENCE</scope>
    <source>
        <strain evidence="13">B3-2255</strain>
    </source>
</reference>
<dbReference type="EC" id="2.4.1.227" evidence="10"/>
<feature type="domain" description="Glycosyltransferase family 28 N-terminal" evidence="11">
    <location>
        <begin position="3"/>
        <end position="142"/>
    </location>
</feature>
<comment type="catalytic activity">
    <reaction evidence="10">
        <text>di-trans,octa-cis-undecaprenyl diphospho-N-acetyl-alpha-D-muramoyl-L-alanyl-D-glutamyl-meso-2,6-diaminopimeloyl-D-alanyl-D-alanine + UDP-N-acetyl-alpha-D-glucosamine = di-trans,octa-cis-undecaprenyl diphospho-[N-acetyl-alpha-D-glucosaminyl-(1-&gt;4)]-N-acetyl-alpha-D-muramoyl-L-alanyl-D-glutamyl-meso-2,6-diaminopimeloyl-D-alanyl-D-alanine + UDP + H(+)</text>
        <dbReference type="Rhea" id="RHEA:31227"/>
        <dbReference type="ChEBI" id="CHEBI:15378"/>
        <dbReference type="ChEBI" id="CHEBI:57705"/>
        <dbReference type="ChEBI" id="CHEBI:58223"/>
        <dbReference type="ChEBI" id="CHEBI:61387"/>
        <dbReference type="ChEBI" id="CHEBI:61388"/>
        <dbReference type="EC" id="2.4.1.227"/>
    </reaction>
</comment>
<comment type="caution">
    <text evidence="10">Lacks conserved residue(s) required for the propagation of feature annotation.</text>
</comment>
<evidence type="ECO:0000256" key="7">
    <source>
        <dbReference type="ARBA" id="ARBA00023136"/>
    </source>
</evidence>
<evidence type="ECO:0000256" key="3">
    <source>
        <dbReference type="ARBA" id="ARBA00022676"/>
    </source>
</evidence>
<comment type="function">
    <text evidence="10">Cell wall formation. Catalyzes the transfer of a GlcNAc subunit on undecaprenyl-pyrophosphoryl-MurNAc-pentapeptide (lipid intermediate I) to form undecaprenyl-pyrophosphoryl-MurNAc-(pentapeptide)GlcNAc (lipid intermediate II).</text>
</comment>
<evidence type="ECO:0000259" key="12">
    <source>
        <dbReference type="Pfam" id="PF04101"/>
    </source>
</evidence>
<evidence type="ECO:0000256" key="9">
    <source>
        <dbReference type="ARBA" id="ARBA00023316"/>
    </source>
</evidence>
<evidence type="ECO:0000256" key="5">
    <source>
        <dbReference type="ARBA" id="ARBA00022960"/>
    </source>
</evidence>
<feature type="domain" description="Glycosyl transferase family 28 C-terminal" evidence="12">
    <location>
        <begin position="191"/>
        <end position="339"/>
    </location>
</feature>
<dbReference type="GO" id="GO:0005975">
    <property type="term" value="P:carbohydrate metabolic process"/>
    <property type="evidence" value="ECO:0007669"/>
    <property type="project" value="InterPro"/>
</dbReference>
<evidence type="ECO:0000256" key="4">
    <source>
        <dbReference type="ARBA" id="ARBA00022679"/>
    </source>
</evidence>
<dbReference type="EMBL" id="JADILY010000021">
    <property type="protein sequence ID" value="MBO8481165.1"/>
    <property type="molecule type" value="Genomic_DNA"/>
</dbReference>
<dbReference type="HAMAP" id="MF_00033">
    <property type="entry name" value="MurG"/>
    <property type="match status" value="1"/>
</dbReference>
<sequence length="370" mass="39774">MKVIISGGGTGGHIFPAISIAGALREKDLGCDILFVGAEGKMEMERVPAAGYPIIGLPVAGLKRSLSLSNLVLPFKVLKSIRKARKIIREFRPDIAVGVGGYASAPILWVAQRLSVPTLIQEQNSYAGLTNRLTGRKADRICVAYEGMERFFPKDRLVMTGNPVRNNIRRPTSGEKAEALKHYSFDPEKKTILVLGGSLGCATLNNTMKKWIADGQPGGEGIQILWQCGKGYYEGVKSFMETASCKDVVYSGFIDRMDYAYAAADLIISRSGAGTISELCVAGKAVIFVPSPNVTEDHQTHNAMALVEKGAAGIVKDSEAMETLMGYATALVKDEAAVRTLENNISALARPDAASAIAEEIFSVCKNRIL</sequence>
<evidence type="ECO:0000313" key="14">
    <source>
        <dbReference type="Proteomes" id="UP000823772"/>
    </source>
</evidence>
<feature type="binding site" evidence="10">
    <location>
        <position position="198"/>
    </location>
    <ligand>
        <name>UDP-N-acetyl-alpha-D-glucosamine</name>
        <dbReference type="ChEBI" id="CHEBI:57705"/>
    </ligand>
</feature>
<evidence type="ECO:0000256" key="10">
    <source>
        <dbReference type="HAMAP-Rule" id="MF_00033"/>
    </source>
</evidence>
<dbReference type="PANTHER" id="PTHR21015">
    <property type="entry name" value="UDP-N-ACETYLGLUCOSAMINE--N-ACETYLMURAMYL-(PENTAPEPTIDE) PYROPHOSPHORYL-UNDECAPRENOL N-ACETYLGLUCOSAMINE TRANSFERASE 1"/>
    <property type="match status" value="1"/>
</dbReference>
<evidence type="ECO:0000256" key="6">
    <source>
        <dbReference type="ARBA" id="ARBA00022984"/>
    </source>
</evidence>
<dbReference type="Pfam" id="PF04101">
    <property type="entry name" value="Glyco_tran_28_C"/>
    <property type="match status" value="1"/>
</dbReference>
<comment type="similarity">
    <text evidence="10">Belongs to the glycosyltransferase 28 family. MurG subfamily.</text>
</comment>
<feature type="binding site" evidence="10">
    <location>
        <position position="124"/>
    </location>
    <ligand>
        <name>UDP-N-acetyl-alpha-D-glucosamine</name>
        <dbReference type="ChEBI" id="CHEBI:57705"/>
    </ligand>
</feature>
<dbReference type="AlphaFoldDB" id="A0A9D9J009"/>
<dbReference type="PANTHER" id="PTHR21015:SF22">
    <property type="entry name" value="GLYCOSYLTRANSFERASE"/>
    <property type="match status" value="1"/>
</dbReference>
<dbReference type="InterPro" id="IPR004276">
    <property type="entry name" value="GlycoTrans_28_N"/>
</dbReference>
<keyword evidence="6 10" id="KW-0573">Peptidoglycan synthesis</keyword>
<evidence type="ECO:0000256" key="1">
    <source>
        <dbReference type="ARBA" id="ARBA00022475"/>
    </source>
</evidence>